<feature type="non-terminal residue" evidence="3">
    <location>
        <position position="145"/>
    </location>
</feature>
<dbReference type="Proteomes" id="UP000649617">
    <property type="component" value="Unassembled WGS sequence"/>
</dbReference>
<protein>
    <submittedName>
        <fullName evidence="3">Uncharacterized protein</fullName>
    </submittedName>
</protein>
<evidence type="ECO:0000313" key="3">
    <source>
        <dbReference type="EMBL" id="CAE7758536.1"/>
    </source>
</evidence>
<feature type="region of interest" description="Disordered" evidence="2">
    <location>
        <begin position="1"/>
        <end position="22"/>
    </location>
</feature>
<feature type="coiled-coil region" evidence="1">
    <location>
        <begin position="77"/>
        <end position="104"/>
    </location>
</feature>
<dbReference type="EMBL" id="CAJNIZ010046876">
    <property type="protein sequence ID" value="CAE7758536.1"/>
    <property type="molecule type" value="Genomic_DNA"/>
</dbReference>
<dbReference type="AlphaFoldDB" id="A0A812Y308"/>
<sequence length="145" mass="16146">MAATMGDSMMSNSRKPTGMKGKVHDLATTLQSQNEELGIEKGHVHNIKAENANSSSGMQGQLNDIKRYFAADVQRMVEEFKVQQKLQEAENVRLQQQVTQLKGEKTSVHQQIIALQPLDCTYDRLCAITLAVALLPLHYGLLPVR</sequence>
<gene>
    <name evidence="3" type="ORF">SPIL2461_LOCUS22093</name>
</gene>
<evidence type="ECO:0000256" key="1">
    <source>
        <dbReference type="SAM" id="Coils"/>
    </source>
</evidence>
<reference evidence="3" key="1">
    <citation type="submission" date="2021-02" db="EMBL/GenBank/DDBJ databases">
        <authorList>
            <person name="Dougan E. K."/>
            <person name="Rhodes N."/>
            <person name="Thang M."/>
            <person name="Chan C."/>
        </authorList>
    </citation>
    <scope>NUCLEOTIDE SEQUENCE</scope>
</reference>
<comment type="caution">
    <text evidence="3">The sequence shown here is derived from an EMBL/GenBank/DDBJ whole genome shotgun (WGS) entry which is preliminary data.</text>
</comment>
<keyword evidence="1" id="KW-0175">Coiled coil</keyword>
<evidence type="ECO:0000313" key="4">
    <source>
        <dbReference type="Proteomes" id="UP000649617"/>
    </source>
</evidence>
<dbReference type="OrthoDB" id="443022at2759"/>
<name>A0A812Y308_SYMPI</name>
<keyword evidence="4" id="KW-1185">Reference proteome</keyword>
<proteinExistence type="predicted"/>
<evidence type="ECO:0000256" key="2">
    <source>
        <dbReference type="SAM" id="MobiDB-lite"/>
    </source>
</evidence>
<accession>A0A812Y308</accession>
<organism evidence="3 4">
    <name type="scientific">Symbiodinium pilosum</name>
    <name type="common">Dinoflagellate</name>
    <dbReference type="NCBI Taxonomy" id="2952"/>
    <lineage>
        <taxon>Eukaryota</taxon>
        <taxon>Sar</taxon>
        <taxon>Alveolata</taxon>
        <taxon>Dinophyceae</taxon>
        <taxon>Suessiales</taxon>
        <taxon>Symbiodiniaceae</taxon>
        <taxon>Symbiodinium</taxon>
    </lineage>
</organism>